<evidence type="ECO:0000313" key="2">
    <source>
        <dbReference type="Proteomes" id="UP000199399"/>
    </source>
</evidence>
<proteinExistence type="predicted"/>
<name>A0A1G7HVY1_9RHOB</name>
<protein>
    <submittedName>
        <fullName evidence="1">Uncharacterized protein</fullName>
    </submittedName>
</protein>
<accession>A0A1G7HVY1</accession>
<dbReference type="EMBL" id="FNBP01000001">
    <property type="protein sequence ID" value="SDF04416.1"/>
    <property type="molecule type" value="Genomic_DNA"/>
</dbReference>
<dbReference type="AlphaFoldDB" id="A0A1G7HVY1"/>
<dbReference type="STRING" id="218672.SAMN04489759_101231"/>
<organism evidence="1 2">
    <name type="scientific">Sulfitobacter delicatus</name>
    <dbReference type="NCBI Taxonomy" id="218672"/>
    <lineage>
        <taxon>Bacteria</taxon>
        <taxon>Pseudomonadati</taxon>
        <taxon>Pseudomonadota</taxon>
        <taxon>Alphaproteobacteria</taxon>
        <taxon>Rhodobacterales</taxon>
        <taxon>Roseobacteraceae</taxon>
        <taxon>Sulfitobacter</taxon>
    </lineage>
</organism>
<dbReference type="Proteomes" id="UP000199399">
    <property type="component" value="Unassembled WGS sequence"/>
</dbReference>
<reference evidence="2" key="1">
    <citation type="submission" date="2016-10" db="EMBL/GenBank/DDBJ databases">
        <authorList>
            <person name="Varghese N."/>
            <person name="Submissions S."/>
        </authorList>
    </citation>
    <scope>NUCLEOTIDE SEQUENCE [LARGE SCALE GENOMIC DNA]</scope>
    <source>
        <strain evidence="2">DSM 16477</strain>
    </source>
</reference>
<keyword evidence="2" id="KW-1185">Reference proteome</keyword>
<evidence type="ECO:0000313" key="1">
    <source>
        <dbReference type="EMBL" id="SDF04416.1"/>
    </source>
</evidence>
<sequence length="126" mass="13874">MDIIGGLLMEEFLSKEIQAGLAAARMASLRKASRLRLEVDGDVHRVLRLWKTGFSIAAEDAPRLRGLVDLYDGGVHLFQCLIIAGEEEDGEMRYEFKRATAVADRAPLDFERASDAPAGLIEDGRA</sequence>
<gene>
    <name evidence="1" type="ORF">SAMN04489759_101231</name>
</gene>